<sequence>MISEQVLNQARDRLVAQFKPHRVILFGSQARGTADERSDVDLLVVCPLTGSRRSLMVAMDRALAGLGFARDVVVITPEEFERDRDIPGTVARPASLEGKVLYERPR</sequence>
<dbReference type="InterPro" id="IPR002934">
    <property type="entry name" value="Polymerase_NTP_transf_dom"/>
</dbReference>
<dbReference type="Proteomes" id="UP000241436">
    <property type="component" value="Unassembled WGS sequence"/>
</dbReference>
<dbReference type="PANTHER" id="PTHR43449">
    <property type="entry name" value="NUCLEOTIDYLTRANSFERASE"/>
    <property type="match status" value="1"/>
</dbReference>
<dbReference type="AlphaFoldDB" id="A0A2T4U073"/>
<evidence type="ECO:0000259" key="1">
    <source>
        <dbReference type="Pfam" id="PF01909"/>
    </source>
</evidence>
<accession>A0A2T4U073</accession>
<reference evidence="2 3" key="1">
    <citation type="submission" date="2017-09" db="EMBL/GenBank/DDBJ databases">
        <title>Bloom of a denitrifying methanotroph, Candidatus Methylomirabilis limnetica, in a deep stratified lake.</title>
        <authorList>
            <person name="Graf J.S."/>
            <person name="Marchant H.K."/>
            <person name="Tienken D."/>
            <person name="Hach P.F."/>
            <person name="Brand A."/>
            <person name="Schubert C.J."/>
            <person name="Kuypers M.M."/>
            <person name="Milucka J."/>
        </authorList>
    </citation>
    <scope>NUCLEOTIDE SEQUENCE [LARGE SCALE GENOMIC DNA]</scope>
    <source>
        <strain evidence="2 3">Zug</strain>
    </source>
</reference>
<name>A0A2T4U073_9BACT</name>
<dbReference type="GO" id="GO:0016779">
    <property type="term" value="F:nucleotidyltransferase activity"/>
    <property type="evidence" value="ECO:0007669"/>
    <property type="project" value="InterPro"/>
</dbReference>
<protein>
    <submittedName>
        <fullName evidence="2">DNA polymerase subunit beta</fullName>
    </submittedName>
</protein>
<dbReference type="CDD" id="cd05403">
    <property type="entry name" value="NT_KNTase_like"/>
    <property type="match status" value="1"/>
</dbReference>
<comment type="caution">
    <text evidence="2">The sequence shown here is derived from an EMBL/GenBank/DDBJ whole genome shotgun (WGS) entry which is preliminary data.</text>
</comment>
<dbReference type="SUPFAM" id="SSF81301">
    <property type="entry name" value="Nucleotidyltransferase"/>
    <property type="match status" value="1"/>
</dbReference>
<evidence type="ECO:0000313" key="3">
    <source>
        <dbReference type="Proteomes" id="UP000241436"/>
    </source>
</evidence>
<dbReference type="EMBL" id="NVQC01000012">
    <property type="protein sequence ID" value="PTL36773.1"/>
    <property type="molecule type" value="Genomic_DNA"/>
</dbReference>
<dbReference type="OrthoDB" id="5419730at2"/>
<reference evidence="3" key="2">
    <citation type="journal article" date="2018" name="Environ. Microbiol.">
        <title>Bloom of a denitrifying methanotroph, 'Candidatus Methylomirabilis limnetica', in a deep stratified lake.</title>
        <authorList>
            <person name="Graf J.S."/>
            <person name="Mayr M.J."/>
            <person name="Marchant H.K."/>
            <person name="Tienken D."/>
            <person name="Hach P.F."/>
            <person name="Brand A."/>
            <person name="Schubert C.J."/>
            <person name="Kuypers M.M."/>
            <person name="Milucka J."/>
        </authorList>
    </citation>
    <scope>NUCLEOTIDE SEQUENCE [LARGE SCALE GENOMIC DNA]</scope>
    <source>
        <strain evidence="3">Zug</strain>
    </source>
</reference>
<dbReference type="Gene3D" id="3.30.460.10">
    <property type="entry name" value="Beta Polymerase, domain 2"/>
    <property type="match status" value="1"/>
</dbReference>
<gene>
    <name evidence="2" type="ORF">CLG94_02525</name>
</gene>
<dbReference type="PANTHER" id="PTHR43449:SF3">
    <property type="entry name" value="POLYMERASE NUCLEOTIDYL TRANSFERASE DOMAIN-CONTAINING PROTEIN"/>
    <property type="match status" value="1"/>
</dbReference>
<proteinExistence type="predicted"/>
<feature type="domain" description="Polymerase nucleotidyl transferase" evidence="1">
    <location>
        <begin position="8"/>
        <end position="82"/>
    </location>
</feature>
<dbReference type="InterPro" id="IPR043519">
    <property type="entry name" value="NT_sf"/>
</dbReference>
<organism evidence="2 3">
    <name type="scientific">Candidatus Methylomirabilis limnetica</name>
    <dbReference type="NCBI Taxonomy" id="2033718"/>
    <lineage>
        <taxon>Bacteria</taxon>
        <taxon>Candidatus Methylomirabilota</taxon>
        <taxon>Candidatus Methylomirabilia</taxon>
        <taxon>Candidatus Methylomirabilales</taxon>
        <taxon>Candidatus Methylomirabilaceae</taxon>
        <taxon>Candidatus Methylomirabilis</taxon>
    </lineage>
</organism>
<dbReference type="RefSeq" id="WP_107561330.1">
    <property type="nucleotide sequence ID" value="NZ_NVQC01000012.1"/>
</dbReference>
<dbReference type="Pfam" id="PF01909">
    <property type="entry name" value="NTP_transf_2"/>
    <property type="match status" value="1"/>
</dbReference>
<evidence type="ECO:0000313" key="2">
    <source>
        <dbReference type="EMBL" id="PTL36773.1"/>
    </source>
</evidence>
<keyword evidence="3" id="KW-1185">Reference proteome</keyword>